<feature type="region of interest" description="Disordered" evidence="5">
    <location>
        <begin position="75"/>
        <end position="115"/>
    </location>
</feature>
<dbReference type="PANTHER" id="PTHR47972">
    <property type="entry name" value="KINESIN-LIKE PROTEIN KLP-3"/>
    <property type="match status" value="1"/>
</dbReference>
<dbReference type="Gene3D" id="3.40.850.10">
    <property type="entry name" value="Kinesin motor domain"/>
    <property type="match status" value="1"/>
</dbReference>
<gene>
    <name evidence="7" type="ORF">BRAN1462_LOCUS35163</name>
</gene>
<dbReference type="AlphaFoldDB" id="A0A7S2L173"/>
<proteinExistence type="inferred from homology"/>
<reference evidence="7" key="1">
    <citation type="submission" date="2021-01" db="EMBL/GenBank/DDBJ databases">
        <authorList>
            <person name="Corre E."/>
            <person name="Pelletier E."/>
            <person name="Niang G."/>
            <person name="Scheremetjew M."/>
            <person name="Finn R."/>
            <person name="Kale V."/>
            <person name="Holt S."/>
            <person name="Cochrane G."/>
            <person name="Meng A."/>
            <person name="Brown T."/>
            <person name="Cohen L."/>
        </authorList>
    </citation>
    <scope>NUCLEOTIDE SEQUENCE</scope>
    <source>
        <strain evidence="7">RCC3387</strain>
    </source>
</reference>
<sequence length="604" mass="65381">MLKDLTPQHAEKSAKEVGCLAQQPAVDSLRARGAALAAEAARLSEAAEQAAPQAKIAEKAERTLRKLQQKFEELEAKRGRLEGELRGEQASAEASSGATQGSSRAEAEARQRNQALTQRVKELEAQLAKIQGPQHAGADAAKNRQQDEAIAAAEREHLALQQQLEERGRAVAKAREADAGIAAQLAKLQAANGRLGPRLRLLQAASAKLRDGQGQATAEARAAKQAFAEDMGRAIEAARRLGEEAGAMQANYSAAMDDRKKLHNQILDLKGNIRVFVRVRPMNAKEKPTEPTGEATVSFRDDTNIGLFDAQHSRRKWFEFDQVFDPNSSQASVFEEAKPLATSTLDGYNVCIFAYGQTGSGKTHTMTGTEKDPGLNTNVLRELFHIRDERKNEYDISISIAITEIYNETVRDLLCPTAKKLDVKINQDGSTGVPGLTELKVDTVGDVMKCIKEASKNRATTSTDMNEQSSRSHSIVTVRTQSTLRGGDTYIGKVHLIDLAGSENTNKSGVTGQSMKEAQNINKSLSALGDVIQSLVAKNPHTPYRNSKLTMMLKDSLGGDSKTLMIVCASPAQTNVTETSSSLNFASRARNVELGKAKRNAVAN</sequence>
<feature type="compositionally biased region" description="Basic and acidic residues" evidence="5">
    <location>
        <begin position="75"/>
        <end position="87"/>
    </location>
</feature>
<dbReference type="Pfam" id="PF00225">
    <property type="entry name" value="Kinesin"/>
    <property type="match status" value="1"/>
</dbReference>
<dbReference type="PROSITE" id="PS50067">
    <property type="entry name" value="KINESIN_MOTOR_2"/>
    <property type="match status" value="1"/>
</dbReference>
<evidence type="ECO:0000313" key="7">
    <source>
        <dbReference type="EMBL" id="CAD9592919.1"/>
    </source>
</evidence>
<dbReference type="InterPro" id="IPR027417">
    <property type="entry name" value="P-loop_NTPase"/>
</dbReference>
<keyword evidence="2 3" id="KW-0067">ATP-binding</keyword>
<organism evidence="7">
    <name type="scientific">Zooxanthella nutricula</name>
    <dbReference type="NCBI Taxonomy" id="1333877"/>
    <lineage>
        <taxon>Eukaryota</taxon>
        <taxon>Sar</taxon>
        <taxon>Alveolata</taxon>
        <taxon>Dinophyceae</taxon>
        <taxon>Peridiniales</taxon>
        <taxon>Peridiniales incertae sedis</taxon>
        <taxon>Zooxanthella</taxon>
    </lineage>
</organism>
<feature type="compositionally biased region" description="Low complexity" evidence="5">
    <location>
        <begin position="88"/>
        <end position="104"/>
    </location>
</feature>
<dbReference type="InterPro" id="IPR036961">
    <property type="entry name" value="Kinesin_motor_dom_sf"/>
</dbReference>
<protein>
    <recommendedName>
        <fullName evidence="4">Kinesin-like protein</fullName>
    </recommendedName>
</protein>
<dbReference type="PANTHER" id="PTHR47972:SF28">
    <property type="entry name" value="KINESIN-LIKE PROTEIN KLP-3"/>
    <property type="match status" value="1"/>
</dbReference>
<feature type="binding site" evidence="3">
    <location>
        <begin position="356"/>
        <end position="363"/>
    </location>
    <ligand>
        <name>ATP</name>
        <dbReference type="ChEBI" id="CHEBI:30616"/>
    </ligand>
</feature>
<dbReference type="InterPro" id="IPR001752">
    <property type="entry name" value="Kinesin_motor_dom"/>
</dbReference>
<dbReference type="PROSITE" id="PS00411">
    <property type="entry name" value="KINESIN_MOTOR_1"/>
    <property type="match status" value="1"/>
</dbReference>
<dbReference type="InterPro" id="IPR019821">
    <property type="entry name" value="Kinesin_motor_CS"/>
</dbReference>
<evidence type="ECO:0000256" key="5">
    <source>
        <dbReference type="SAM" id="MobiDB-lite"/>
    </source>
</evidence>
<dbReference type="GO" id="GO:0007018">
    <property type="term" value="P:microtubule-based movement"/>
    <property type="evidence" value="ECO:0007669"/>
    <property type="project" value="InterPro"/>
</dbReference>
<evidence type="ECO:0000256" key="3">
    <source>
        <dbReference type="PROSITE-ProRule" id="PRU00283"/>
    </source>
</evidence>
<dbReference type="GO" id="GO:0008017">
    <property type="term" value="F:microtubule binding"/>
    <property type="evidence" value="ECO:0007669"/>
    <property type="project" value="InterPro"/>
</dbReference>
<dbReference type="GO" id="GO:0005524">
    <property type="term" value="F:ATP binding"/>
    <property type="evidence" value="ECO:0007669"/>
    <property type="project" value="UniProtKB-UniRule"/>
</dbReference>
<evidence type="ECO:0000256" key="1">
    <source>
        <dbReference type="ARBA" id="ARBA00022741"/>
    </source>
</evidence>
<dbReference type="SUPFAM" id="SSF52540">
    <property type="entry name" value="P-loop containing nucleoside triphosphate hydrolases"/>
    <property type="match status" value="1"/>
</dbReference>
<dbReference type="GO" id="GO:0005874">
    <property type="term" value="C:microtubule"/>
    <property type="evidence" value="ECO:0007669"/>
    <property type="project" value="UniProtKB-KW"/>
</dbReference>
<evidence type="ECO:0000256" key="4">
    <source>
        <dbReference type="RuleBase" id="RU000394"/>
    </source>
</evidence>
<name>A0A7S2L173_9DINO</name>
<evidence type="ECO:0000259" key="6">
    <source>
        <dbReference type="PROSITE" id="PS50067"/>
    </source>
</evidence>
<keyword evidence="3 4" id="KW-0505">Motor protein</keyword>
<keyword evidence="4" id="KW-0493">Microtubule</keyword>
<dbReference type="PRINTS" id="PR00380">
    <property type="entry name" value="KINESINHEAVY"/>
</dbReference>
<dbReference type="GO" id="GO:0003777">
    <property type="term" value="F:microtubule motor activity"/>
    <property type="evidence" value="ECO:0007669"/>
    <property type="project" value="InterPro"/>
</dbReference>
<dbReference type="EMBL" id="HBGW01055397">
    <property type="protein sequence ID" value="CAD9592919.1"/>
    <property type="molecule type" value="Transcribed_RNA"/>
</dbReference>
<evidence type="ECO:0000256" key="2">
    <source>
        <dbReference type="ARBA" id="ARBA00022840"/>
    </source>
</evidence>
<keyword evidence="1 3" id="KW-0547">Nucleotide-binding</keyword>
<accession>A0A7S2L173</accession>
<feature type="region of interest" description="Disordered" evidence="5">
    <location>
        <begin position="128"/>
        <end position="147"/>
    </location>
</feature>
<dbReference type="InterPro" id="IPR027640">
    <property type="entry name" value="Kinesin-like_fam"/>
</dbReference>
<feature type="domain" description="Kinesin motor" evidence="6">
    <location>
        <begin position="272"/>
        <end position="592"/>
    </location>
</feature>
<comment type="similarity">
    <text evidence="3 4">Belongs to the TRAFAC class myosin-kinesin ATPase superfamily. Kinesin family.</text>
</comment>
<dbReference type="FunFam" id="3.40.850.10:FF:000113">
    <property type="entry name" value="Kinesin-like protein"/>
    <property type="match status" value="1"/>
</dbReference>
<dbReference type="SMART" id="SM00129">
    <property type="entry name" value="KISc"/>
    <property type="match status" value="1"/>
</dbReference>